<dbReference type="Proteomes" id="UP000003577">
    <property type="component" value="Unassembled WGS sequence"/>
</dbReference>
<evidence type="ECO:0000313" key="1">
    <source>
        <dbReference type="EMBL" id="EDK23467.1"/>
    </source>
</evidence>
<gene>
    <name evidence="1" type="ORF">RUMTOR_02311</name>
</gene>
<reference evidence="1 2" key="1">
    <citation type="submission" date="2007-03" db="EMBL/GenBank/DDBJ databases">
        <authorList>
            <person name="Fulton L."/>
            <person name="Clifton S."/>
            <person name="Fulton B."/>
            <person name="Xu J."/>
            <person name="Minx P."/>
            <person name="Pepin K.H."/>
            <person name="Johnson M."/>
            <person name="Thiruvilangam P."/>
            <person name="Bhonagiri V."/>
            <person name="Nash W.E."/>
            <person name="Mardis E.R."/>
            <person name="Wilson R.K."/>
        </authorList>
    </citation>
    <scope>NUCLEOTIDE SEQUENCE [LARGE SCALE GENOMIC DNA]</scope>
    <source>
        <strain evidence="1 2">ATCC 27756</strain>
    </source>
</reference>
<name>A5KPX5_9FIRM</name>
<reference evidence="1 2" key="2">
    <citation type="submission" date="2007-04" db="EMBL/GenBank/DDBJ databases">
        <title>Draft genome sequence of Ruminococcus torques (ATCC 27756).</title>
        <authorList>
            <person name="Sudarsanam P."/>
            <person name="Ley R."/>
            <person name="Guruge J."/>
            <person name="Turnbaugh P.J."/>
            <person name="Mahowald M."/>
            <person name="Liep D."/>
            <person name="Gordon J."/>
        </authorList>
    </citation>
    <scope>NUCLEOTIDE SEQUENCE [LARGE SCALE GENOMIC DNA]</scope>
    <source>
        <strain evidence="1 2">ATCC 27756</strain>
    </source>
</reference>
<dbReference type="HOGENOM" id="CLU_3119022_0_0_9"/>
<sequence>MQYLFYLPAVLLRLYEILFMKNHCITEDSFLQNQIMTILHLANFSYTRYY</sequence>
<dbReference type="EMBL" id="AAVP02000014">
    <property type="protein sequence ID" value="EDK23467.1"/>
    <property type="molecule type" value="Genomic_DNA"/>
</dbReference>
<organism evidence="1 2">
    <name type="scientific">[Ruminococcus] torques ATCC 27756</name>
    <dbReference type="NCBI Taxonomy" id="411460"/>
    <lineage>
        <taxon>Bacteria</taxon>
        <taxon>Bacillati</taxon>
        <taxon>Bacillota</taxon>
        <taxon>Clostridia</taxon>
        <taxon>Lachnospirales</taxon>
        <taxon>Lachnospiraceae</taxon>
        <taxon>Mediterraneibacter</taxon>
    </lineage>
</organism>
<evidence type="ECO:0000313" key="2">
    <source>
        <dbReference type="Proteomes" id="UP000003577"/>
    </source>
</evidence>
<accession>A5KPX5</accession>
<proteinExistence type="predicted"/>
<comment type="caution">
    <text evidence="1">The sequence shown here is derived from an EMBL/GenBank/DDBJ whole genome shotgun (WGS) entry which is preliminary data.</text>
</comment>
<protein>
    <submittedName>
        <fullName evidence="1">Uncharacterized protein</fullName>
    </submittedName>
</protein>
<dbReference type="PaxDb" id="411460-RUMTOR_02311"/>
<dbReference type="AlphaFoldDB" id="A5KPX5"/>